<reference evidence="1 2" key="1">
    <citation type="journal article" date="2023" name="bioRxiv">
        <title>High-quality genome assemblies of four members of thePodospora anserinaspecies complex.</title>
        <authorList>
            <person name="Ament-Velasquez S.L."/>
            <person name="Vogan A.A."/>
            <person name="Wallerman O."/>
            <person name="Hartmann F."/>
            <person name="Gautier V."/>
            <person name="Silar P."/>
            <person name="Giraud T."/>
            <person name="Johannesson H."/>
        </authorList>
    </citation>
    <scope>NUCLEOTIDE SEQUENCE [LARGE SCALE GENOMIC DNA]</scope>
    <source>
        <strain evidence="1 2">CBS 415.72m</strain>
    </source>
</reference>
<accession>A0ABR0GDV3</accession>
<dbReference type="RefSeq" id="XP_062742873.1">
    <property type="nucleotide sequence ID" value="XM_062891486.1"/>
</dbReference>
<keyword evidence="2" id="KW-1185">Reference proteome</keyword>
<organism evidence="1 2">
    <name type="scientific">Podospora pseudocomata</name>
    <dbReference type="NCBI Taxonomy" id="2093779"/>
    <lineage>
        <taxon>Eukaryota</taxon>
        <taxon>Fungi</taxon>
        <taxon>Dikarya</taxon>
        <taxon>Ascomycota</taxon>
        <taxon>Pezizomycotina</taxon>
        <taxon>Sordariomycetes</taxon>
        <taxon>Sordariomycetidae</taxon>
        <taxon>Sordariales</taxon>
        <taxon>Podosporaceae</taxon>
        <taxon>Podospora</taxon>
    </lineage>
</organism>
<dbReference type="Proteomes" id="UP001323405">
    <property type="component" value="Unassembled WGS sequence"/>
</dbReference>
<dbReference type="EMBL" id="JAFFHA010000007">
    <property type="protein sequence ID" value="KAK4653898.1"/>
    <property type="molecule type" value="Genomic_DNA"/>
</dbReference>
<gene>
    <name evidence="1" type="ORF">QC762_510900</name>
</gene>
<evidence type="ECO:0000313" key="2">
    <source>
        <dbReference type="Proteomes" id="UP001323405"/>
    </source>
</evidence>
<sequence>MCHFPTTLLPTLSSTKAFPMQFLRATIYFFRQLSRVKEESPTSTINRDVPPTTVPLSRIDRVYLHFDRLLRPIGLTAGCQFLCDQLKMVQRGFVLLASDINMGRRKTKWVLVNLNDDIWASPSTAASPTAEIENNPLAKKEPVLAWIQRSFPVRSVTSIFANNGSYTDNDSRHPDQIEFLRLAPHRHSQPTKSCLKIKSSSTDSTILTEPRRVSFAETESICIMTSEPYTPNPRSRKQWRFCLVPSGVRSKPRETNRCLEKRPGPVSEEEKWLDERLTDAIFTSFDERARSPQCQDKEYQEKKWAWKRYRRMVRNRKDTLSEQARKELVGWLEEWVRRYTEVSETKEESVVVSEEKEEQVCSCRTPPSSPDWD</sequence>
<dbReference type="GeneID" id="87911393"/>
<name>A0ABR0GDV3_9PEZI</name>
<evidence type="ECO:0000313" key="1">
    <source>
        <dbReference type="EMBL" id="KAK4653898.1"/>
    </source>
</evidence>
<proteinExistence type="predicted"/>
<protein>
    <submittedName>
        <fullName evidence="1">Uncharacterized protein</fullName>
    </submittedName>
</protein>
<comment type="caution">
    <text evidence="1">The sequence shown here is derived from an EMBL/GenBank/DDBJ whole genome shotgun (WGS) entry which is preliminary data.</text>
</comment>